<protein>
    <recommendedName>
        <fullName evidence="10">Odorant receptor</fullName>
    </recommendedName>
</protein>
<feature type="transmembrane region" description="Helical" evidence="10">
    <location>
        <begin position="35"/>
        <end position="58"/>
    </location>
</feature>
<evidence type="ECO:0000256" key="9">
    <source>
        <dbReference type="ARBA" id="ARBA00023224"/>
    </source>
</evidence>
<dbReference type="GO" id="GO:0005886">
    <property type="term" value="C:plasma membrane"/>
    <property type="evidence" value="ECO:0007669"/>
    <property type="project" value="UniProtKB-SubCell"/>
</dbReference>
<keyword evidence="4 10" id="KW-0812">Transmembrane</keyword>
<dbReference type="PANTHER" id="PTHR21137:SF35">
    <property type="entry name" value="ODORANT RECEPTOR 19A-RELATED"/>
    <property type="match status" value="1"/>
</dbReference>
<keyword evidence="5 10" id="KW-0552">Olfaction</keyword>
<organism evidence="11 12">
    <name type="scientific">Euphydryas editha</name>
    <name type="common">Edith's checkerspot</name>
    <dbReference type="NCBI Taxonomy" id="104508"/>
    <lineage>
        <taxon>Eukaryota</taxon>
        <taxon>Metazoa</taxon>
        <taxon>Ecdysozoa</taxon>
        <taxon>Arthropoda</taxon>
        <taxon>Hexapoda</taxon>
        <taxon>Insecta</taxon>
        <taxon>Pterygota</taxon>
        <taxon>Neoptera</taxon>
        <taxon>Endopterygota</taxon>
        <taxon>Lepidoptera</taxon>
        <taxon>Glossata</taxon>
        <taxon>Ditrysia</taxon>
        <taxon>Papilionoidea</taxon>
        <taxon>Nymphalidae</taxon>
        <taxon>Nymphalinae</taxon>
        <taxon>Euphydryas</taxon>
    </lineage>
</organism>
<feature type="transmembrane region" description="Helical" evidence="10">
    <location>
        <begin position="185"/>
        <end position="209"/>
    </location>
</feature>
<comment type="caution">
    <text evidence="11">The sequence shown here is derived from an EMBL/GenBank/DDBJ whole genome shotgun (WGS) entry which is preliminary data.</text>
</comment>
<dbReference type="EMBL" id="CAKOGL010000031">
    <property type="protein sequence ID" value="CAH2108024.1"/>
    <property type="molecule type" value="Genomic_DNA"/>
</dbReference>
<keyword evidence="8 10" id="KW-0675">Receptor</keyword>
<keyword evidence="6 10" id="KW-1133">Transmembrane helix</keyword>
<dbReference type="Proteomes" id="UP001153954">
    <property type="component" value="Unassembled WGS sequence"/>
</dbReference>
<dbReference type="Pfam" id="PF02949">
    <property type="entry name" value="7tm_6"/>
    <property type="match status" value="1"/>
</dbReference>
<evidence type="ECO:0000313" key="11">
    <source>
        <dbReference type="EMBL" id="CAH2108024.1"/>
    </source>
</evidence>
<keyword evidence="12" id="KW-1185">Reference proteome</keyword>
<evidence type="ECO:0000256" key="10">
    <source>
        <dbReference type="RuleBase" id="RU351113"/>
    </source>
</evidence>
<evidence type="ECO:0000313" key="12">
    <source>
        <dbReference type="Proteomes" id="UP001153954"/>
    </source>
</evidence>
<evidence type="ECO:0000256" key="8">
    <source>
        <dbReference type="ARBA" id="ARBA00023170"/>
    </source>
</evidence>
<evidence type="ECO:0000256" key="7">
    <source>
        <dbReference type="ARBA" id="ARBA00023136"/>
    </source>
</evidence>
<keyword evidence="7 10" id="KW-0472">Membrane</keyword>
<reference evidence="11" key="1">
    <citation type="submission" date="2022-03" db="EMBL/GenBank/DDBJ databases">
        <authorList>
            <person name="Tunstrom K."/>
        </authorList>
    </citation>
    <scope>NUCLEOTIDE SEQUENCE</scope>
</reference>
<evidence type="ECO:0000256" key="3">
    <source>
        <dbReference type="ARBA" id="ARBA00022606"/>
    </source>
</evidence>
<dbReference type="AlphaFoldDB" id="A0AAU9V9K6"/>
<gene>
    <name evidence="11" type="ORF">EEDITHA_LOCUS21996</name>
</gene>
<comment type="similarity">
    <text evidence="10">Belongs to the insect chemoreceptor superfamily. Heteromeric odorant receptor channel (TC 1.A.69) family.</text>
</comment>
<feature type="transmembrane region" description="Helical" evidence="10">
    <location>
        <begin position="135"/>
        <end position="153"/>
    </location>
</feature>
<proteinExistence type="inferred from homology"/>
<feature type="transmembrane region" description="Helical" evidence="10">
    <location>
        <begin position="300"/>
        <end position="317"/>
    </location>
</feature>
<sequence length="409" mass="47863">MTVWPLKFDEVFKISTISMRWNGSHPFITIRNSLWLMKICFFRIMALICFVFLVNSIASYDVKARKYTEAIKNGIMAIVAVTVTFKHGILVHRQESIKELIHFIDEDYKSAEDLSSDEKYIVLKHAKKGVIVCRLWLIIVGLTCFMFPVKAFILMSQRCLKDECQLIAMFDLTYPNGIDEYKDVFFIYCAMFLLCFSFDAYSASVYIGFDPLVPIFILHICGQLELISINLSRVLRETSNVQEMKENLKRISIRLIEIYRYVEKVQNIFVILYEFNLKTTTFLIPFSAFQTVESLRQKEIPLEFIFFFISTLLHFYSPCYYSDLLMKKSESVHQAIYACGWELQPHIGIRKSILLMMTRTSTPLVVKTIFYPICLNTFAEVLYSLFHETVDIYHTAVHYDSQTSIRVRS</sequence>
<comment type="caution">
    <text evidence="10">Lacks conserved residue(s) required for the propagation of feature annotation.</text>
</comment>
<keyword evidence="9 10" id="KW-0807">Transducer</keyword>
<evidence type="ECO:0000256" key="1">
    <source>
        <dbReference type="ARBA" id="ARBA00004651"/>
    </source>
</evidence>
<dbReference type="GO" id="GO:0005549">
    <property type="term" value="F:odorant binding"/>
    <property type="evidence" value="ECO:0007669"/>
    <property type="project" value="InterPro"/>
</dbReference>
<evidence type="ECO:0000256" key="5">
    <source>
        <dbReference type="ARBA" id="ARBA00022725"/>
    </source>
</evidence>
<name>A0AAU9V9K6_EUPED</name>
<dbReference type="GO" id="GO:0004984">
    <property type="term" value="F:olfactory receptor activity"/>
    <property type="evidence" value="ECO:0007669"/>
    <property type="project" value="InterPro"/>
</dbReference>
<evidence type="ECO:0000256" key="2">
    <source>
        <dbReference type="ARBA" id="ARBA00022475"/>
    </source>
</evidence>
<keyword evidence="2" id="KW-1003">Cell membrane</keyword>
<dbReference type="PANTHER" id="PTHR21137">
    <property type="entry name" value="ODORANT RECEPTOR"/>
    <property type="match status" value="1"/>
</dbReference>
<evidence type="ECO:0000256" key="6">
    <source>
        <dbReference type="ARBA" id="ARBA00022989"/>
    </source>
</evidence>
<dbReference type="InterPro" id="IPR004117">
    <property type="entry name" value="7tm6_olfct_rcpt"/>
</dbReference>
<comment type="subcellular location">
    <subcellularLocation>
        <location evidence="1 10">Cell membrane</location>
        <topology evidence="1 10">Multi-pass membrane protein</topology>
    </subcellularLocation>
</comment>
<accession>A0AAU9V9K6</accession>
<evidence type="ECO:0000256" key="4">
    <source>
        <dbReference type="ARBA" id="ARBA00022692"/>
    </source>
</evidence>
<dbReference type="GO" id="GO:0007165">
    <property type="term" value="P:signal transduction"/>
    <property type="evidence" value="ECO:0007669"/>
    <property type="project" value="UniProtKB-KW"/>
</dbReference>
<keyword evidence="3 10" id="KW-0716">Sensory transduction</keyword>